<organism evidence="3 4">
    <name type="scientific">Streptomyces triticagri</name>
    <dbReference type="NCBI Taxonomy" id="2293568"/>
    <lineage>
        <taxon>Bacteria</taxon>
        <taxon>Bacillati</taxon>
        <taxon>Actinomycetota</taxon>
        <taxon>Actinomycetes</taxon>
        <taxon>Kitasatosporales</taxon>
        <taxon>Streptomycetaceae</taxon>
        <taxon>Streptomyces</taxon>
    </lineage>
</organism>
<dbReference type="PANTHER" id="PTHR48100:SF62">
    <property type="entry name" value="GLUCOSYL-3-PHOSPHOGLYCERATE PHOSPHATASE"/>
    <property type="match status" value="1"/>
</dbReference>
<proteinExistence type="predicted"/>
<dbReference type="CDD" id="cd07067">
    <property type="entry name" value="HP_PGM_like"/>
    <property type="match status" value="1"/>
</dbReference>
<dbReference type="SUPFAM" id="SSF53254">
    <property type="entry name" value="Phosphoglycerate mutase-like"/>
    <property type="match status" value="1"/>
</dbReference>
<dbReference type="GO" id="GO:0006003">
    <property type="term" value="P:fructose 2,6-bisphosphate metabolic process"/>
    <property type="evidence" value="ECO:0007669"/>
    <property type="project" value="InterPro"/>
</dbReference>
<sequence>MTEERPGAGPRAATTLVLLRHGETALTAQGRLSGSGGPDLALSSAGRRQAAAVAAALAARGTVQDVVSSPLARCRETAGAVARRLGLGVRVDAGLREADFGDWEGLTFAEVRERFPAGFTAWQESPQAAPGGTGETLASVSRRVARSRDRLLARHPGRTILVISHVAPLRTLVRLALGAPPAALFRMELAAASLSVLSYDGQGRASVRSLNDTSHLG</sequence>
<dbReference type="RefSeq" id="WP_128556857.1">
    <property type="nucleotide sequence ID" value="NZ_QUAK01000089.1"/>
</dbReference>
<evidence type="ECO:0000256" key="1">
    <source>
        <dbReference type="PIRSR" id="PIRSR613078-1"/>
    </source>
</evidence>
<dbReference type="PANTHER" id="PTHR48100">
    <property type="entry name" value="BROAD-SPECIFICITY PHOSPHATASE YOR283W-RELATED"/>
    <property type="match status" value="1"/>
</dbReference>
<feature type="active site" description="Proton donor/acceptor" evidence="1">
    <location>
        <position position="97"/>
    </location>
</feature>
<dbReference type="GO" id="GO:0016791">
    <property type="term" value="F:phosphatase activity"/>
    <property type="evidence" value="ECO:0007669"/>
    <property type="project" value="TreeGrafter"/>
</dbReference>
<dbReference type="Pfam" id="PF00300">
    <property type="entry name" value="His_Phos_1"/>
    <property type="match status" value="1"/>
</dbReference>
<dbReference type="OrthoDB" id="5296884at2"/>
<gene>
    <name evidence="3" type="ORF">DY218_16805</name>
</gene>
<reference evidence="3 4" key="1">
    <citation type="submission" date="2018-08" db="EMBL/GenBank/DDBJ databases">
        <title>Isolation, diversity and antifungal activity of Actinobacteria from wheat.</title>
        <authorList>
            <person name="Han C."/>
        </authorList>
    </citation>
    <scope>NUCLEOTIDE SEQUENCE [LARGE SCALE GENOMIC DNA]</scope>
    <source>
        <strain evidence="3 4">NEAU-YY421</strain>
    </source>
</reference>
<evidence type="ECO:0000313" key="3">
    <source>
        <dbReference type="EMBL" id="RFU85539.1"/>
    </source>
</evidence>
<dbReference type="Gene3D" id="3.40.50.1240">
    <property type="entry name" value="Phosphoglycerate mutase-like"/>
    <property type="match status" value="1"/>
</dbReference>
<comment type="caution">
    <text evidence="3">The sequence shown here is derived from an EMBL/GenBank/DDBJ whole genome shotgun (WGS) entry which is preliminary data.</text>
</comment>
<feature type="binding site" evidence="2">
    <location>
        <position position="73"/>
    </location>
    <ligand>
        <name>substrate</name>
    </ligand>
</feature>
<evidence type="ECO:0000256" key="2">
    <source>
        <dbReference type="PIRSR" id="PIRSR613078-2"/>
    </source>
</evidence>
<dbReference type="PRINTS" id="PR00991">
    <property type="entry name" value="6PFRUCTKNASE"/>
</dbReference>
<dbReference type="SMART" id="SM00855">
    <property type="entry name" value="PGAM"/>
    <property type="match status" value="1"/>
</dbReference>
<keyword evidence="4" id="KW-1185">Reference proteome</keyword>
<accession>A0A372M409</accession>
<feature type="active site" description="Tele-phosphohistidine intermediate" evidence="1">
    <location>
        <position position="21"/>
    </location>
</feature>
<dbReference type="GO" id="GO:0005737">
    <property type="term" value="C:cytoplasm"/>
    <property type="evidence" value="ECO:0007669"/>
    <property type="project" value="TreeGrafter"/>
</dbReference>
<dbReference type="Proteomes" id="UP000263094">
    <property type="component" value="Unassembled WGS sequence"/>
</dbReference>
<protein>
    <submittedName>
        <fullName evidence="3">Histidine phosphatase family protein</fullName>
    </submittedName>
</protein>
<dbReference type="InterPro" id="IPR003094">
    <property type="entry name" value="6Pfruct_kin"/>
</dbReference>
<name>A0A372M409_9ACTN</name>
<dbReference type="InterPro" id="IPR050275">
    <property type="entry name" value="PGM_Phosphatase"/>
</dbReference>
<dbReference type="AlphaFoldDB" id="A0A372M409"/>
<dbReference type="GO" id="GO:0005524">
    <property type="term" value="F:ATP binding"/>
    <property type="evidence" value="ECO:0007669"/>
    <property type="project" value="InterPro"/>
</dbReference>
<dbReference type="InterPro" id="IPR013078">
    <property type="entry name" value="His_Pase_superF_clade-1"/>
</dbReference>
<dbReference type="InterPro" id="IPR029033">
    <property type="entry name" value="His_PPase_superfam"/>
</dbReference>
<dbReference type="EMBL" id="QUAK01000089">
    <property type="protein sequence ID" value="RFU85539.1"/>
    <property type="molecule type" value="Genomic_DNA"/>
</dbReference>
<evidence type="ECO:0000313" key="4">
    <source>
        <dbReference type="Proteomes" id="UP000263094"/>
    </source>
</evidence>